<evidence type="ECO:0000313" key="8">
    <source>
        <dbReference type="Proteomes" id="UP001385951"/>
    </source>
</evidence>
<dbReference type="AlphaFoldDB" id="A0AAW0FQV4"/>
<comment type="similarity">
    <text evidence="1 6">Belongs to the eukaryotic ribosomal protein eL38 family.</text>
</comment>
<keyword evidence="8" id="KW-1185">Reference proteome</keyword>
<dbReference type="PANTHER" id="PTHR10965">
    <property type="entry name" value="60S RIBOSOMAL PROTEIN L38"/>
    <property type="match status" value="1"/>
</dbReference>
<keyword evidence="3 6" id="KW-0687">Ribonucleoprotein</keyword>
<reference evidence="7 8" key="1">
    <citation type="submission" date="2022-09" db="EMBL/GenBank/DDBJ databases">
        <authorList>
            <person name="Palmer J.M."/>
        </authorList>
    </citation>
    <scope>NUCLEOTIDE SEQUENCE [LARGE SCALE GENOMIC DNA]</scope>
    <source>
        <strain evidence="7 8">DSM 7382</strain>
    </source>
</reference>
<dbReference type="GO" id="GO:0006412">
    <property type="term" value="P:translation"/>
    <property type="evidence" value="ECO:0007669"/>
    <property type="project" value="InterPro"/>
</dbReference>
<protein>
    <recommendedName>
        <fullName evidence="4">Large ribosomal subunit protein eL38</fullName>
    </recommendedName>
    <alternativeName>
        <fullName evidence="5">60S ribosomal protein L38</fullName>
    </alternativeName>
</protein>
<dbReference type="InterPro" id="IPR038464">
    <property type="entry name" value="Ribosomal_eL38_sf"/>
</dbReference>
<dbReference type="FunFam" id="3.30.720.90:FF:000002">
    <property type="entry name" value="60S ribosomal proteins L38"/>
    <property type="match status" value="1"/>
</dbReference>
<name>A0AAW0FQV4_9APHY</name>
<dbReference type="EMBL" id="JASBNA010000056">
    <property type="protein sequence ID" value="KAK7679711.1"/>
    <property type="molecule type" value="Genomic_DNA"/>
</dbReference>
<comment type="caution">
    <text evidence="7">The sequence shown here is derived from an EMBL/GenBank/DDBJ whole genome shotgun (WGS) entry which is preliminary data.</text>
</comment>
<dbReference type="Gene3D" id="3.30.720.90">
    <property type="match status" value="1"/>
</dbReference>
<dbReference type="InterPro" id="IPR002675">
    <property type="entry name" value="Ribosomal_eL38"/>
</dbReference>
<evidence type="ECO:0000256" key="4">
    <source>
        <dbReference type="ARBA" id="ARBA00035235"/>
    </source>
</evidence>
<dbReference type="PANTHER" id="PTHR10965:SF0">
    <property type="entry name" value="LARGE RIBOSOMAL SUBUNIT PROTEIN EL38"/>
    <property type="match status" value="1"/>
</dbReference>
<gene>
    <name evidence="7" type="primary">RPL38</name>
    <name evidence="7" type="ORF">QCA50_017210</name>
</gene>
<evidence type="ECO:0000256" key="3">
    <source>
        <dbReference type="ARBA" id="ARBA00023274"/>
    </source>
</evidence>
<proteinExistence type="inferred from homology"/>
<evidence type="ECO:0000256" key="2">
    <source>
        <dbReference type="ARBA" id="ARBA00022980"/>
    </source>
</evidence>
<evidence type="ECO:0000256" key="1">
    <source>
        <dbReference type="ARBA" id="ARBA00007803"/>
    </source>
</evidence>
<organism evidence="7 8">
    <name type="scientific">Cerrena zonata</name>
    <dbReference type="NCBI Taxonomy" id="2478898"/>
    <lineage>
        <taxon>Eukaryota</taxon>
        <taxon>Fungi</taxon>
        <taxon>Dikarya</taxon>
        <taxon>Basidiomycota</taxon>
        <taxon>Agaricomycotina</taxon>
        <taxon>Agaricomycetes</taxon>
        <taxon>Polyporales</taxon>
        <taxon>Cerrenaceae</taxon>
        <taxon>Cerrena</taxon>
    </lineage>
</organism>
<accession>A0AAW0FQV4</accession>
<evidence type="ECO:0000256" key="5">
    <source>
        <dbReference type="ARBA" id="ARBA00035338"/>
    </source>
</evidence>
<dbReference type="GO" id="GO:0022625">
    <property type="term" value="C:cytosolic large ribosomal subunit"/>
    <property type="evidence" value="ECO:0007669"/>
    <property type="project" value="TreeGrafter"/>
</dbReference>
<evidence type="ECO:0000256" key="6">
    <source>
        <dbReference type="RuleBase" id="RU003445"/>
    </source>
</evidence>
<dbReference type="GO" id="GO:0022618">
    <property type="term" value="P:protein-RNA complex assembly"/>
    <property type="evidence" value="ECO:0007669"/>
    <property type="project" value="TreeGrafter"/>
</dbReference>
<dbReference type="GO" id="GO:0003735">
    <property type="term" value="F:structural constituent of ribosome"/>
    <property type="evidence" value="ECO:0007669"/>
    <property type="project" value="InterPro"/>
</dbReference>
<dbReference type="Pfam" id="PF01781">
    <property type="entry name" value="Ribosomal_L38e"/>
    <property type="match status" value="1"/>
</dbReference>
<keyword evidence="2 6" id="KW-0689">Ribosomal protein</keyword>
<evidence type="ECO:0000313" key="7">
    <source>
        <dbReference type="EMBL" id="KAK7679711.1"/>
    </source>
</evidence>
<dbReference type="Proteomes" id="UP001385951">
    <property type="component" value="Unassembled WGS sequence"/>
</dbReference>
<sequence length="111" mass="13259">MKQDERKRKKRKNRRRKEFDVKTKRKIELTLDHRLREIKDIKKFVELTRRADIKSAVVKTNKALNLNGKKVKQTKFKVRGSRYQYTLVVNDAAKAKKLQQSLPPTLKVEQL</sequence>